<proteinExistence type="predicted"/>
<dbReference type="RefSeq" id="WP_382165724.1">
    <property type="nucleotide sequence ID" value="NZ_JBHTBR010000002.1"/>
</dbReference>
<dbReference type="Pfam" id="PF01546">
    <property type="entry name" value="Peptidase_M20"/>
    <property type="match status" value="1"/>
</dbReference>
<dbReference type="Gene3D" id="3.40.630.10">
    <property type="entry name" value="Zn peptidases"/>
    <property type="match status" value="1"/>
</dbReference>
<evidence type="ECO:0000256" key="1">
    <source>
        <dbReference type="ARBA" id="ARBA00022723"/>
    </source>
</evidence>
<accession>A0ABW2IIJ7</accession>
<evidence type="ECO:0000259" key="3">
    <source>
        <dbReference type="Pfam" id="PF07687"/>
    </source>
</evidence>
<keyword evidence="2 4" id="KW-0378">Hydrolase</keyword>
<protein>
    <submittedName>
        <fullName evidence="4">Hydrolase</fullName>
    </submittedName>
</protein>
<dbReference type="InterPro" id="IPR050072">
    <property type="entry name" value="Peptidase_M20A"/>
</dbReference>
<evidence type="ECO:0000313" key="5">
    <source>
        <dbReference type="Proteomes" id="UP001596492"/>
    </source>
</evidence>
<dbReference type="Pfam" id="PF07687">
    <property type="entry name" value="M20_dimer"/>
    <property type="match status" value="1"/>
</dbReference>
<dbReference type="PANTHER" id="PTHR43808">
    <property type="entry name" value="ACETYLORNITHINE DEACETYLASE"/>
    <property type="match status" value="1"/>
</dbReference>
<name>A0ABW2IIJ7_9PROT</name>
<dbReference type="InterPro" id="IPR011650">
    <property type="entry name" value="Peptidase_M20_dimer"/>
</dbReference>
<sequence length="427" mass="45195">MSLTQKDILRLASKTPEDDIALQMIRDRQDAMVAQTVEWAKINTGSWNAQGLLKFAPLLVDAFSVLDAVVEAHPTAPIEKINNQGEQTLFETGPVVTIRARPHAPVQVVMTGHYDTVFPEGSFENISDIGDGKLNGPGLADMKGGIVVMLEALKAFEAGPYKEKLGYSITLSPDEETGNFASAPFIMEAAKSAHIGLTFEPAMESGAMSGARKGSAIYDFIFKGLASHAGRAPEAGRSAVLAAAEFVTGIEKLDAGMDSVTFNVGAIDGGNAVNIVPDNAVVRLGIRAPDQTRADLAVRSLETLLAKVLKRDGISGKMVGSFYRPPKPRNAAQSRLFDVVDATAGALGLSLTFQDTGGVCEGNNVFQAGTPNIDTLGVRGGNIHSSDEFVVIESFAERAGLTALILNRLADGRVDAAHIKSLMNEES</sequence>
<dbReference type="SUPFAM" id="SSF53187">
    <property type="entry name" value="Zn-dependent exopeptidases"/>
    <property type="match status" value="1"/>
</dbReference>
<organism evidence="4 5">
    <name type="scientific">Hirschia litorea</name>
    <dbReference type="NCBI Taxonomy" id="1199156"/>
    <lineage>
        <taxon>Bacteria</taxon>
        <taxon>Pseudomonadati</taxon>
        <taxon>Pseudomonadota</taxon>
        <taxon>Alphaproteobacteria</taxon>
        <taxon>Hyphomonadales</taxon>
        <taxon>Hyphomonadaceae</taxon>
        <taxon>Hirschia</taxon>
    </lineage>
</organism>
<dbReference type="PANTHER" id="PTHR43808:SF9">
    <property type="entry name" value="BLL0789 PROTEIN"/>
    <property type="match status" value="1"/>
</dbReference>
<dbReference type="InterPro" id="IPR017150">
    <property type="entry name" value="Pept_M20_glutamate_carboxypep"/>
</dbReference>
<dbReference type="SUPFAM" id="SSF55031">
    <property type="entry name" value="Bacterial exopeptidase dimerisation domain"/>
    <property type="match status" value="1"/>
</dbReference>
<feature type="domain" description="Peptidase M20 dimerisation" evidence="3">
    <location>
        <begin position="211"/>
        <end position="311"/>
    </location>
</feature>
<dbReference type="GO" id="GO:0016787">
    <property type="term" value="F:hydrolase activity"/>
    <property type="evidence" value="ECO:0007669"/>
    <property type="project" value="UniProtKB-KW"/>
</dbReference>
<gene>
    <name evidence="4" type="ORF">ACFQS8_03415</name>
</gene>
<dbReference type="Gene3D" id="3.30.70.360">
    <property type="match status" value="1"/>
</dbReference>
<keyword evidence="1" id="KW-0479">Metal-binding</keyword>
<reference evidence="5" key="1">
    <citation type="journal article" date="2019" name="Int. J. Syst. Evol. Microbiol.">
        <title>The Global Catalogue of Microorganisms (GCM) 10K type strain sequencing project: providing services to taxonomists for standard genome sequencing and annotation.</title>
        <authorList>
            <consortium name="The Broad Institute Genomics Platform"/>
            <consortium name="The Broad Institute Genome Sequencing Center for Infectious Disease"/>
            <person name="Wu L."/>
            <person name="Ma J."/>
        </authorList>
    </citation>
    <scope>NUCLEOTIDE SEQUENCE [LARGE SCALE GENOMIC DNA]</scope>
    <source>
        <strain evidence="5">CCUG 51308</strain>
    </source>
</reference>
<dbReference type="Proteomes" id="UP001596492">
    <property type="component" value="Unassembled WGS sequence"/>
</dbReference>
<dbReference type="NCBIfam" id="NF005602">
    <property type="entry name" value="PRK07338.1"/>
    <property type="match status" value="1"/>
</dbReference>
<dbReference type="EMBL" id="JBHTBR010000002">
    <property type="protein sequence ID" value="MFC7290655.1"/>
    <property type="molecule type" value="Genomic_DNA"/>
</dbReference>
<dbReference type="PIRSF" id="PIRSF037238">
    <property type="entry name" value="Carboxypeptidase_G2"/>
    <property type="match status" value="1"/>
</dbReference>
<comment type="caution">
    <text evidence="4">The sequence shown here is derived from an EMBL/GenBank/DDBJ whole genome shotgun (WGS) entry which is preliminary data.</text>
</comment>
<keyword evidence="5" id="KW-1185">Reference proteome</keyword>
<evidence type="ECO:0000313" key="4">
    <source>
        <dbReference type="EMBL" id="MFC7290655.1"/>
    </source>
</evidence>
<dbReference type="InterPro" id="IPR002933">
    <property type="entry name" value="Peptidase_M20"/>
</dbReference>
<evidence type="ECO:0000256" key="2">
    <source>
        <dbReference type="ARBA" id="ARBA00022801"/>
    </source>
</evidence>
<dbReference type="InterPro" id="IPR036264">
    <property type="entry name" value="Bact_exopeptidase_dim_dom"/>
</dbReference>